<evidence type="ECO:0000256" key="3">
    <source>
        <dbReference type="ARBA" id="ARBA00012115"/>
    </source>
</evidence>
<keyword evidence="5" id="KW-0227">DNA damage</keyword>
<gene>
    <name evidence="14" type="ORF">NDU88_007698</name>
</gene>
<feature type="coiled-coil region" evidence="12">
    <location>
        <begin position="294"/>
        <end position="328"/>
    </location>
</feature>
<comment type="similarity">
    <text evidence="2">Belongs to the DNA repair enzymes AP/ExoA family.</text>
</comment>
<feature type="active site" description="Proton donor/acceptor" evidence="9">
    <location>
        <position position="128"/>
    </location>
</feature>
<dbReference type="GO" id="GO:0008311">
    <property type="term" value="F:double-stranded DNA 3'-5' DNA exonuclease activity"/>
    <property type="evidence" value="ECO:0007669"/>
    <property type="project" value="UniProtKB-EC"/>
</dbReference>
<feature type="binding site" evidence="10">
    <location>
        <position position="26"/>
    </location>
    <ligand>
        <name>Mg(2+)</name>
        <dbReference type="ChEBI" id="CHEBI:18420"/>
        <label>1</label>
    </ligand>
</feature>
<keyword evidence="6" id="KW-0378">Hydrolase</keyword>
<dbReference type="GO" id="GO:0046872">
    <property type="term" value="F:metal ion binding"/>
    <property type="evidence" value="ECO:0007669"/>
    <property type="project" value="UniProtKB-KW"/>
</dbReference>
<evidence type="ECO:0000256" key="11">
    <source>
        <dbReference type="PIRSR" id="PIRSR604808-3"/>
    </source>
</evidence>
<dbReference type="Gene3D" id="3.60.10.10">
    <property type="entry name" value="Endonuclease/exonuclease/phosphatase"/>
    <property type="match status" value="1"/>
</dbReference>
<feature type="active site" description="Proton acceptor" evidence="9">
    <location>
        <position position="218"/>
    </location>
</feature>
<feature type="active site" evidence="9">
    <location>
        <position position="98"/>
    </location>
</feature>
<keyword evidence="15" id="KW-1185">Reference proteome</keyword>
<keyword evidence="4 10" id="KW-0479">Metal-binding</keyword>
<keyword evidence="7 10" id="KW-0460">Magnesium</keyword>
<comment type="catalytic activity">
    <reaction evidence="1">
        <text>Exonucleolytic cleavage in the 3'- to 5'-direction to yield nucleoside 5'-phosphates.</text>
        <dbReference type="EC" id="3.1.11.2"/>
    </reaction>
</comment>
<dbReference type="GO" id="GO:0008081">
    <property type="term" value="F:phosphoric diester hydrolase activity"/>
    <property type="evidence" value="ECO:0007669"/>
    <property type="project" value="TreeGrafter"/>
</dbReference>
<feature type="binding site" evidence="10">
    <location>
        <position position="128"/>
    </location>
    <ligand>
        <name>Mg(2+)</name>
        <dbReference type="ChEBI" id="CHEBI:18420"/>
        <label>1</label>
    </ligand>
</feature>
<evidence type="ECO:0000256" key="10">
    <source>
        <dbReference type="PIRSR" id="PIRSR604808-2"/>
    </source>
</evidence>
<evidence type="ECO:0000256" key="5">
    <source>
        <dbReference type="ARBA" id="ARBA00022763"/>
    </source>
</evidence>
<evidence type="ECO:0000256" key="12">
    <source>
        <dbReference type="SAM" id="Coils"/>
    </source>
</evidence>
<sequence>MGSPAKRHKVLAYLKRRGIHVAMLQETHLTTNEVEKFKRRCRGQVFATGYSSYSRGALIWIRAGVPFEARSIEVDREGRFVVVEGRLHGIPIMLGSIYAPNQDQAPFLQRLSSRITCQQNGDLLIGGDFNSVMNVDSDRSLPPLQGAVTHKTTKKVREWVEVWGMVDIWREQHPNEKDYTFYSALHQLHTRIDRVVCTTGIARGIFHTEYLGRTISDHNPLLVRWRLDEDRPPIPIWRLPPTALEDQTFRENLRSHLADQININKGSTSSRYLEWEALKVEVRGYSIGQTVGIKRTLEQEVIKLEGAIHSWEKKVHKSAQEREEYEQVMKSYSCAEEQLRCHCLQKHLATVQAEEGRSGKMLAWLVKAGGEGTPIL</sequence>
<dbReference type="GO" id="GO:0006284">
    <property type="term" value="P:base-excision repair"/>
    <property type="evidence" value="ECO:0007669"/>
    <property type="project" value="TreeGrafter"/>
</dbReference>
<reference evidence="14" key="1">
    <citation type="journal article" date="2022" name="bioRxiv">
        <title>Sequencing and chromosome-scale assembly of the giantPleurodeles waltlgenome.</title>
        <authorList>
            <person name="Brown T."/>
            <person name="Elewa A."/>
            <person name="Iarovenko S."/>
            <person name="Subramanian E."/>
            <person name="Araus A.J."/>
            <person name="Petzold A."/>
            <person name="Susuki M."/>
            <person name="Suzuki K.-i.T."/>
            <person name="Hayashi T."/>
            <person name="Toyoda A."/>
            <person name="Oliveira C."/>
            <person name="Osipova E."/>
            <person name="Leigh N.D."/>
            <person name="Simon A."/>
            <person name="Yun M.H."/>
        </authorList>
    </citation>
    <scope>NUCLEOTIDE SEQUENCE</scope>
    <source>
        <strain evidence="14">20211129_DDA</strain>
        <tissue evidence="14">Liver</tissue>
    </source>
</reference>
<dbReference type="GO" id="GO:0003906">
    <property type="term" value="F:DNA-(apurinic or apyrimidinic site) endonuclease activity"/>
    <property type="evidence" value="ECO:0007669"/>
    <property type="project" value="TreeGrafter"/>
</dbReference>
<dbReference type="PANTHER" id="PTHR22748:SF26">
    <property type="entry name" value="ENDONUCLEASE_EXONUCLEASE_PHOSPHATASE DOMAIN-CONTAINING PROTEIN"/>
    <property type="match status" value="1"/>
</dbReference>
<dbReference type="EC" id="3.1.11.2" evidence="3"/>
<dbReference type="InterPro" id="IPR004808">
    <property type="entry name" value="AP_endonuc_1"/>
</dbReference>
<dbReference type="CDD" id="cd09076">
    <property type="entry name" value="L1-EN"/>
    <property type="match status" value="1"/>
</dbReference>
<feature type="site" description="Transition state stabilizer" evidence="11">
    <location>
        <position position="130"/>
    </location>
</feature>
<feature type="binding site" evidence="10">
    <location>
        <position position="218"/>
    </location>
    <ligand>
        <name>Mg(2+)</name>
        <dbReference type="ChEBI" id="CHEBI:18420"/>
        <label>1</label>
    </ligand>
</feature>
<dbReference type="EMBL" id="JANPWB010000009">
    <property type="protein sequence ID" value="KAJ1154959.1"/>
    <property type="molecule type" value="Genomic_DNA"/>
</dbReference>
<dbReference type="PANTHER" id="PTHR22748">
    <property type="entry name" value="AP ENDONUCLEASE"/>
    <property type="match status" value="1"/>
</dbReference>
<evidence type="ECO:0000256" key="1">
    <source>
        <dbReference type="ARBA" id="ARBA00000493"/>
    </source>
</evidence>
<feature type="domain" description="Endonuclease/exonuclease/phosphatase" evidence="13">
    <location>
        <begin position="3"/>
        <end position="218"/>
    </location>
</feature>
<feature type="binding site" evidence="10">
    <location>
        <position position="217"/>
    </location>
    <ligand>
        <name>Mg(2+)</name>
        <dbReference type="ChEBI" id="CHEBI:18420"/>
        <label>1</label>
    </ligand>
</feature>
<evidence type="ECO:0000256" key="6">
    <source>
        <dbReference type="ARBA" id="ARBA00022801"/>
    </source>
</evidence>
<dbReference type="SUPFAM" id="SSF56219">
    <property type="entry name" value="DNase I-like"/>
    <property type="match status" value="1"/>
</dbReference>
<accession>A0AAV7RRP7</accession>
<feature type="site" description="Important for catalytic activity" evidence="11">
    <location>
        <position position="193"/>
    </location>
</feature>
<dbReference type="Pfam" id="PF03372">
    <property type="entry name" value="Exo_endo_phos"/>
    <property type="match status" value="1"/>
</dbReference>
<comment type="cofactor">
    <cofactor evidence="10">
        <name>Mg(2+)</name>
        <dbReference type="ChEBI" id="CHEBI:18420"/>
    </cofactor>
    <cofactor evidence="10">
        <name>Mn(2+)</name>
        <dbReference type="ChEBI" id="CHEBI:29035"/>
    </cofactor>
    <text evidence="10">Probably binds two magnesium or manganese ions per subunit.</text>
</comment>
<keyword evidence="12" id="KW-0175">Coiled coil</keyword>
<comment type="caution">
    <text evidence="14">The sequence shown here is derived from an EMBL/GenBank/DDBJ whole genome shotgun (WGS) entry which is preliminary data.</text>
</comment>
<dbReference type="InterPro" id="IPR036691">
    <property type="entry name" value="Endo/exonu/phosph_ase_sf"/>
</dbReference>
<keyword evidence="10" id="KW-0464">Manganese</keyword>
<keyword evidence="8" id="KW-0234">DNA repair</keyword>
<evidence type="ECO:0000256" key="2">
    <source>
        <dbReference type="ARBA" id="ARBA00007092"/>
    </source>
</evidence>
<feature type="site" description="Interaction with DNA substrate" evidence="11">
    <location>
        <position position="218"/>
    </location>
</feature>
<dbReference type="GO" id="GO:0005634">
    <property type="term" value="C:nucleus"/>
    <property type="evidence" value="ECO:0007669"/>
    <property type="project" value="TreeGrafter"/>
</dbReference>
<evidence type="ECO:0000256" key="8">
    <source>
        <dbReference type="ARBA" id="ARBA00023204"/>
    </source>
</evidence>
<evidence type="ECO:0000256" key="7">
    <source>
        <dbReference type="ARBA" id="ARBA00022842"/>
    </source>
</evidence>
<protein>
    <recommendedName>
        <fullName evidence="3">exodeoxyribonuclease III</fullName>
        <ecNumber evidence="3">3.1.11.2</ecNumber>
    </recommendedName>
</protein>
<organism evidence="14 15">
    <name type="scientific">Pleurodeles waltl</name>
    <name type="common">Iberian ribbed newt</name>
    <dbReference type="NCBI Taxonomy" id="8319"/>
    <lineage>
        <taxon>Eukaryota</taxon>
        <taxon>Metazoa</taxon>
        <taxon>Chordata</taxon>
        <taxon>Craniata</taxon>
        <taxon>Vertebrata</taxon>
        <taxon>Euteleostomi</taxon>
        <taxon>Amphibia</taxon>
        <taxon>Batrachia</taxon>
        <taxon>Caudata</taxon>
        <taxon>Salamandroidea</taxon>
        <taxon>Salamandridae</taxon>
        <taxon>Pleurodelinae</taxon>
        <taxon>Pleurodeles</taxon>
    </lineage>
</organism>
<proteinExistence type="inferred from homology"/>
<dbReference type="Proteomes" id="UP001066276">
    <property type="component" value="Chromosome 5"/>
</dbReference>
<dbReference type="AlphaFoldDB" id="A0AAV7RRP7"/>
<evidence type="ECO:0000313" key="14">
    <source>
        <dbReference type="EMBL" id="KAJ1154959.1"/>
    </source>
</evidence>
<name>A0AAV7RRP7_PLEWA</name>
<evidence type="ECO:0000259" key="13">
    <source>
        <dbReference type="Pfam" id="PF03372"/>
    </source>
</evidence>
<dbReference type="InterPro" id="IPR005135">
    <property type="entry name" value="Endo/exonuclease/phosphatase"/>
</dbReference>
<evidence type="ECO:0000256" key="4">
    <source>
        <dbReference type="ARBA" id="ARBA00022723"/>
    </source>
</evidence>
<feature type="binding site" evidence="10">
    <location>
        <position position="130"/>
    </location>
    <ligand>
        <name>Mg(2+)</name>
        <dbReference type="ChEBI" id="CHEBI:18420"/>
        <label>1</label>
    </ligand>
</feature>
<evidence type="ECO:0000256" key="9">
    <source>
        <dbReference type="PIRSR" id="PIRSR604808-1"/>
    </source>
</evidence>
<evidence type="ECO:0000313" key="15">
    <source>
        <dbReference type="Proteomes" id="UP001066276"/>
    </source>
</evidence>